<name>M7ZPG8_TRIUA</name>
<protein>
    <submittedName>
        <fullName evidence="1">Uncharacterized protein</fullName>
    </submittedName>
</protein>
<gene>
    <name evidence="1" type="ORF">TRIUR3_13555</name>
</gene>
<accession>M7ZPG8</accession>
<organism evidence="1">
    <name type="scientific">Triticum urartu</name>
    <name type="common">Red wild einkorn</name>
    <name type="synonym">Crithodium urartu</name>
    <dbReference type="NCBI Taxonomy" id="4572"/>
    <lineage>
        <taxon>Eukaryota</taxon>
        <taxon>Viridiplantae</taxon>
        <taxon>Streptophyta</taxon>
        <taxon>Embryophyta</taxon>
        <taxon>Tracheophyta</taxon>
        <taxon>Spermatophyta</taxon>
        <taxon>Magnoliopsida</taxon>
        <taxon>Liliopsida</taxon>
        <taxon>Poales</taxon>
        <taxon>Poaceae</taxon>
        <taxon>BOP clade</taxon>
        <taxon>Pooideae</taxon>
        <taxon>Triticodae</taxon>
        <taxon>Triticeae</taxon>
        <taxon>Triticinae</taxon>
        <taxon>Triticum</taxon>
    </lineage>
</organism>
<dbReference type="EMBL" id="KD048249">
    <property type="protein sequence ID" value="EMS65123.1"/>
    <property type="molecule type" value="Genomic_DNA"/>
</dbReference>
<reference evidence="1" key="1">
    <citation type="journal article" date="2013" name="Nature">
        <title>Draft genome of the wheat A-genome progenitor Triticum urartu.</title>
        <authorList>
            <person name="Ling H.Q."/>
            <person name="Zhao S."/>
            <person name="Liu D."/>
            <person name="Wang J."/>
            <person name="Sun H."/>
            <person name="Zhang C."/>
            <person name="Fan H."/>
            <person name="Li D."/>
            <person name="Dong L."/>
            <person name="Tao Y."/>
            <person name="Gao C."/>
            <person name="Wu H."/>
            <person name="Li Y."/>
            <person name="Cui Y."/>
            <person name="Guo X."/>
            <person name="Zheng S."/>
            <person name="Wang B."/>
            <person name="Yu K."/>
            <person name="Liang Q."/>
            <person name="Yang W."/>
            <person name="Lou X."/>
            <person name="Chen J."/>
            <person name="Feng M."/>
            <person name="Jian J."/>
            <person name="Zhang X."/>
            <person name="Luo G."/>
            <person name="Jiang Y."/>
            <person name="Liu J."/>
            <person name="Wang Z."/>
            <person name="Sha Y."/>
            <person name="Zhang B."/>
            <person name="Wu H."/>
            <person name="Tang D."/>
            <person name="Shen Q."/>
            <person name="Xue P."/>
            <person name="Zou S."/>
            <person name="Wang X."/>
            <person name="Liu X."/>
            <person name="Wang F."/>
            <person name="Yang Y."/>
            <person name="An X."/>
            <person name="Dong Z."/>
            <person name="Zhang K."/>
            <person name="Zhang X."/>
            <person name="Luo M.C."/>
            <person name="Dvorak J."/>
            <person name="Tong Y."/>
            <person name="Wang J."/>
            <person name="Yang H."/>
            <person name="Li Z."/>
            <person name="Wang D."/>
            <person name="Zhang A."/>
            <person name="Wang J."/>
        </authorList>
    </citation>
    <scope>NUCLEOTIDE SEQUENCE</scope>
</reference>
<dbReference type="AlphaFoldDB" id="M7ZPG8"/>
<evidence type="ECO:0000313" key="1">
    <source>
        <dbReference type="EMBL" id="EMS65123.1"/>
    </source>
</evidence>
<proteinExistence type="predicted"/>
<sequence>MVSCSTFLYRSVHVLLLGRFKNQNSTSSTWCMPPHETIERAHRSVMDYIKHALTLFTNFAIVLIIMALT</sequence>